<dbReference type="Proteomes" id="UP000002770">
    <property type="component" value="Unassembled WGS sequence"/>
</dbReference>
<dbReference type="EMBL" id="JH413823">
    <property type="protein sequence ID" value="EHL30812.1"/>
    <property type="molecule type" value="Genomic_DNA"/>
</dbReference>
<name>G9EPI9_9GAMM</name>
<accession>G9EPI9</accession>
<proteinExistence type="predicted"/>
<dbReference type="HOGENOM" id="CLU_3235429_0_0_6"/>
<evidence type="ECO:0000313" key="2">
    <source>
        <dbReference type="Proteomes" id="UP000002770"/>
    </source>
</evidence>
<keyword evidence="2" id="KW-1185">Reference proteome</keyword>
<protein>
    <submittedName>
        <fullName evidence="1">Uncharacterized protein</fullName>
    </submittedName>
</protein>
<evidence type="ECO:0000313" key="1">
    <source>
        <dbReference type="EMBL" id="EHL30812.1"/>
    </source>
</evidence>
<dbReference type="AlphaFoldDB" id="G9EPI9"/>
<reference evidence="1 2" key="1">
    <citation type="journal article" date="2011" name="BMC Genomics">
        <title>Insight into cross-talk between intra-amoebal pathogens.</title>
        <authorList>
            <person name="Gimenez G."/>
            <person name="Bertelli C."/>
            <person name="Moliner C."/>
            <person name="Robert C."/>
            <person name="Raoult D."/>
            <person name="Fournier P.E."/>
            <person name="Greub G."/>
        </authorList>
    </citation>
    <scope>NUCLEOTIDE SEQUENCE [LARGE SCALE GENOMIC DNA]</scope>
    <source>
        <strain evidence="1 2">LLAP12</strain>
    </source>
</reference>
<gene>
    <name evidence="1" type="ORF">LDG_7175</name>
</gene>
<sequence length="43" mass="5061">MTDFLSLMAVRPGLWKSLHFFAGFRMLNTNLFLIYKTLPRLSI</sequence>
<dbReference type="InParanoid" id="G9EPI9"/>
<organism evidence="1 2">
    <name type="scientific">Legionella drancourtii LLAP12</name>
    <dbReference type="NCBI Taxonomy" id="658187"/>
    <lineage>
        <taxon>Bacteria</taxon>
        <taxon>Pseudomonadati</taxon>
        <taxon>Pseudomonadota</taxon>
        <taxon>Gammaproteobacteria</taxon>
        <taxon>Legionellales</taxon>
        <taxon>Legionellaceae</taxon>
        <taxon>Legionella</taxon>
    </lineage>
</organism>